<dbReference type="Proteomes" id="UP000054217">
    <property type="component" value="Unassembled WGS sequence"/>
</dbReference>
<sequence length="106" mass="12224">MKIWRCRSELHNIRCFRLHEVTHRTRVGGNVSKEDVVAYRDVYNHPIPENYRAFHARRCPQTFSAGSNSANGTKASCNDKTHVGRTSSLSITRLINACITPLRWKR</sequence>
<keyword evidence="2" id="KW-1185">Reference proteome</keyword>
<reference evidence="1 2" key="1">
    <citation type="submission" date="2014-04" db="EMBL/GenBank/DDBJ databases">
        <authorList>
            <consortium name="DOE Joint Genome Institute"/>
            <person name="Kuo A."/>
            <person name="Kohler A."/>
            <person name="Costa M.D."/>
            <person name="Nagy L.G."/>
            <person name="Floudas D."/>
            <person name="Copeland A."/>
            <person name="Barry K.W."/>
            <person name="Cichocki N."/>
            <person name="Veneault-Fourrey C."/>
            <person name="LaButti K."/>
            <person name="Lindquist E.A."/>
            <person name="Lipzen A."/>
            <person name="Lundell T."/>
            <person name="Morin E."/>
            <person name="Murat C."/>
            <person name="Sun H."/>
            <person name="Tunlid A."/>
            <person name="Henrissat B."/>
            <person name="Grigoriev I.V."/>
            <person name="Hibbett D.S."/>
            <person name="Martin F."/>
            <person name="Nordberg H.P."/>
            <person name="Cantor M.N."/>
            <person name="Hua S.X."/>
        </authorList>
    </citation>
    <scope>NUCLEOTIDE SEQUENCE [LARGE SCALE GENOMIC DNA]</scope>
    <source>
        <strain evidence="1 2">Marx 270</strain>
    </source>
</reference>
<dbReference type="InParanoid" id="A0A0C3JX09"/>
<name>A0A0C3JX09_PISTI</name>
<organism evidence="1 2">
    <name type="scientific">Pisolithus tinctorius Marx 270</name>
    <dbReference type="NCBI Taxonomy" id="870435"/>
    <lineage>
        <taxon>Eukaryota</taxon>
        <taxon>Fungi</taxon>
        <taxon>Dikarya</taxon>
        <taxon>Basidiomycota</taxon>
        <taxon>Agaricomycotina</taxon>
        <taxon>Agaricomycetes</taxon>
        <taxon>Agaricomycetidae</taxon>
        <taxon>Boletales</taxon>
        <taxon>Sclerodermatineae</taxon>
        <taxon>Pisolithaceae</taxon>
        <taxon>Pisolithus</taxon>
    </lineage>
</organism>
<gene>
    <name evidence="1" type="ORF">M404DRAFT_1002686</name>
</gene>
<accession>A0A0C3JX09</accession>
<dbReference type="HOGENOM" id="CLU_2224301_0_0_1"/>
<protein>
    <submittedName>
        <fullName evidence="1">Uncharacterized protein</fullName>
    </submittedName>
</protein>
<proteinExistence type="predicted"/>
<evidence type="ECO:0000313" key="1">
    <source>
        <dbReference type="EMBL" id="KIO01937.1"/>
    </source>
</evidence>
<evidence type="ECO:0000313" key="2">
    <source>
        <dbReference type="Proteomes" id="UP000054217"/>
    </source>
</evidence>
<reference evidence="2" key="2">
    <citation type="submission" date="2015-01" db="EMBL/GenBank/DDBJ databases">
        <title>Evolutionary Origins and Diversification of the Mycorrhizal Mutualists.</title>
        <authorList>
            <consortium name="DOE Joint Genome Institute"/>
            <consortium name="Mycorrhizal Genomics Consortium"/>
            <person name="Kohler A."/>
            <person name="Kuo A."/>
            <person name="Nagy L.G."/>
            <person name="Floudas D."/>
            <person name="Copeland A."/>
            <person name="Barry K.W."/>
            <person name="Cichocki N."/>
            <person name="Veneault-Fourrey C."/>
            <person name="LaButti K."/>
            <person name="Lindquist E.A."/>
            <person name="Lipzen A."/>
            <person name="Lundell T."/>
            <person name="Morin E."/>
            <person name="Murat C."/>
            <person name="Riley R."/>
            <person name="Ohm R."/>
            <person name="Sun H."/>
            <person name="Tunlid A."/>
            <person name="Henrissat B."/>
            <person name="Grigoriev I.V."/>
            <person name="Hibbett D.S."/>
            <person name="Martin F."/>
        </authorList>
    </citation>
    <scope>NUCLEOTIDE SEQUENCE [LARGE SCALE GENOMIC DNA]</scope>
    <source>
        <strain evidence="2">Marx 270</strain>
    </source>
</reference>
<dbReference type="EMBL" id="KN831984">
    <property type="protein sequence ID" value="KIO01937.1"/>
    <property type="molecule type" value="Genomic_DNA"/>
</dbReference>
<dbReference type="OrthoDB" id="2710297at2759"/>
<dbReference type="AlphaFoldDB" id="A0A0C3JX09"/>